<reference evidence="2 3" key="1">
    <citation type="journal article" date="2012" name="Int. J. Syst. Evol. Microbiol.">
        <title>Characterization of Tetragenococcus strains from sugar thick juice reveals a novel species, Tetragenococcus osmophilus sp. nov., and divides Tetragenococcus halophilus into two subspecies, T. halophilus subsp. halophilus subsp. nov. and T. halophilus subsp. flandriensis subsp. nov.</title>
        <authorList>
            <person name="Juste A."/>
            <person name="Van Trappen S."/>
            <person name="Verreth C."/>
            <person name="Cleenwerck I."/>
            <person name="De Vos P."/>
            <person name="Lievens B."/>
            <person name="Willems K.A."/>
        </authorList>
    </citation>
    <scope>NUCLEOTIDE SEQUENCE [LARGE SCALE GENOMIC DNA]</scope>
    <source>
        <strain evidence="2 3">LMG 26042</strain>
    </source>
</reference>
<name>A0A3G5FJ91_TETHA</name>
<dbReference type="AlphaFoldDB" id="A0A3G5FJ91"/>
<accession>A0A3G5FJ91</accession>
<dbReference type="RefSeq" id="WP_103892497.1">
    <property type="nucleotide sequence ID" value="NZ_CP027768.1"/>
</dbReference>
<dbReference type="EMBL" id="CP027768">
    <property type="protein sequence ID" value="AYW50198.1"/>
    <property type="molecule type" value="Genomic_DNA"/>
</dbReference>
<feature type="domain" description="IrrE N-terminal-like" evidence="1">
    <location>
        <begin position="9"/>
        <end position="89"/>
    </location>
</feature>
<gene>
    <name evidence="2" type="ORF">C7H83_06855</name>
</gene>
<protein>
    <submittedName>
        <fullName evidence="2">ImmA/IrrE family metallo-endopeptidase</fullName>
    </submittedName>
</protein>
<evidence type="ECO:0000259" key="1">
    <source>
        <dbReference type="Pfam" id="PF06114"/>
    </source>
</evidence>
<evidence type="ECO:0000313" key="3">
    <source>
        <dbReference type="Proteomes" id="UP000280475"/>
    </source>
</evidence>
<evidence type="ECO:0000313" key="2">
    <source>
        <dbReference type="EMBL" id="AYW50198.1"/>
    </source>
</evidence>
<dbReference type="Gene3D" id="1.10.10.2910">
    <property type="match status" value="1"/>
</dbReference>
<organism evidence="2 3">
    <name type="scientific">Tetragenococcus halophilus</name>
    <name type="common">Pediococcus halophilus</name>
    <dbReference type="NCBI Taxonomy" id="51669"/>
    <lineage>
        <taxon>Bacteria</taxon>
        <taxon>Bacillati</taxon>
        <taxon>Bacillota</taxon>
        <taxon>Bacilli</taxon>
        <taxon>Lactobacillales</taxon>
        <taxon>Enterococcaceae</taxon>
        <taxon>Tetragenococcus</taxon>
    </lineage>
</organism>
<dbReference type="InterPro" id="IPR010359">
    <property type="entry name" value="IrrE_HExxH"/>
</dbReference>
<sequence length="118" mass="14304">MDELIKRLEQLGINFVMNDMDKHGYYLPDIKTMFVDEKLDEEETKYTIYHELAHYLDHSDYIALYKKPVYHYKMESEANDYAINQLIKEHDGVYNYSQLIDKFNISMGRDVKYFRRSV</sequence>
<proteinExistence type="predicted"/>
<dbReference type="Pfam" id="PF06114">
    <property type="entry name" value="Peptidase_M78"/>
    <property type="match status" value="1"/>
</dbReference>
<dbReference type="Proteomes" id="UP000280475">
    <property type="component" value="Chromosome"/>
</dbReference>